<comment type="caution">
    <text evidence="3">The sequence shown here is derived from an EMBL/GenBank/DDBJ whole genome shotgun (WGS) entry which is preliminary data.</text>
</comment>
<feature type="transmembrane region" description="Helical" evidence="2">
    <location>
        <begin position="294"/>
        <end position="311"/>
    </location>
</feature>
<protein>
    <submittedName>
        <fullName evidence="3">Transmembrane protein</fullName>
    </submittedName>
</protein>
<accession>A0A023BBJ7</accession>
<keyword evidence="4" id="KW-1185">Reference proteome</keyword>
<organism evidence="3 4">
    <name type="scientific">Gregarina niphandrodes</name>
    <name type="common">Septate eugregarine</name>
    <dbReference type="NCBI Taxonomy" id="110365"/>
    <lineage>
        <taxon>Eukaryota</taxon>
        <taxon>Sar</taxon>
        <taxon>Alveolata</taxon>
        <taxon>Apicomplexa</taxon>
        <taxon>Conoidasida</taxon>
        <taxon>Gregarinasina</taxon>
        <taxon>Eugregarinorida</taxon>
        <taxon>Gregarinidae</taxon>
        <taxon>Gregarina</taxon>
    </lineage>
</organism>
<evidence type="ECO:0000313" key="3">
    <source>
        <dbReference type="EMBL" id="EZG79944.1"/>
    </source>
</evidence>
<dbReference type="EMBL" id="AFNH02000174">
    <property type="protein sequence ID" value="EZG79944.1"/>
    <property type="molecule type" value="Genomic_DNA"/>
</dbReference>
<feature type="compositionally biased region" description="Acidic residues" evidence="1">
    <location>
        <begin position="136"/>
        <end position="153"/>
    </location>
</feature>
<feature type="region of interest" description="Disordered" evidence="1">
    <location>
        <begin position="54"/>
        <end position="162"/>
    </location>
</feature>
<feature type="compositionally biased region" description="Basic and acidic residues" evidence="1">
    <location>
        <begin position="86"/>
        <end position="101"/>
    </location>
</feature>
<dbReference type="AlphaFoldDB" id="A0A023BBJ7"/>
<evidence type="ECO:0000256" key="2">
    <source>
        <dbReference type="SAM" id="Phobius"/>
    </source>
</evidence>
<keyword evidence="2" id="KW-1133">Transmembrane helix</keyword>
<feature type="non-terminal residue" evidence="3">
    <location>
        <position position="1"/>
    </location>
</feature>
<keyword evidence="2" id="KW-0472">Membrane</keyword>
<dbReference type="GeneID" id="22911080"/>
<dbReference type="VEuPathDB" id="CryptoDB:GNI_023490"/>
<evidence type="ECO:0000313" key="4">
    <source>
        <dbReference type="Proteomes" id="UP000019763"/>
    </source>
</evidence>
<keyword evidence="2 3" id="KW-0812">Transmembrane</keyword>
<dbReference type="Proteomes" id="UP000019763">
    <property type="component" value="Unassembled WGS sequence"/>
</dbReference>
<feature type="compositionally biased region" description="Basic and acidic residues" evidence="1">
    <location>
        <begin position="124"/>
        <end position="135"/>
    </location>
</feature>
<sequence length="315" mass="35768">NVVVEWKSGTLAYALTLQNPFDQYGNLLMTVMSTMLNNHDDSGRLLETAAKTLATHNATSPTGLAEKNRDRNDHRNQPRRHHRNGRRGDQDDHHGNRHHDSDDDDPHDDDPHDDDPHDDDPHDDDPHDNDPHDNDPHDDDPHDDDPHDDDPVQEAESWQQDDSWLGEAKVHDSEGSQLDLLQSIRIQALLPGECLGSGTPLGTTWAVTYMRLNYTADKDCRALTSCTDCLNSGCDWCSWPASEEALPNWVPDYEWTQEAFRIGDGRCGIHPRICRKTFGTINTCQTTQAEPLQLVWPIISVMVPFMVLWLLHCKR</sequence>
<feature type="compositionally biased region" description="Acidic residues" evidence="1">
    <location>
        <begin position="102"/>
        <end position="123"/>
    </location>
</feature>
<proteinExistence type="predicted"/>
<name>A0A023BBJ7_GRENI</name>
<gene>
    <name evidence="3" type="ORF">GNI_023490</name>
</gene>
<evidence type="ECO:0000256" key="1">
    <source>
        <dbReference type="SAM" id="MobiDB-lite"/>
    </source>
</evidence>
<reference evidence="3" key="1">
    <citation type="submission" date="2013-12" db="EMBL/GenBank/DDBJ databases">
        <authorList>
            <person name="Omoto C.K."/>
            <person name="Sibley D."/>
            <person name="Venepally P."/>
            <person name="Hadjithomas M."/>
            <person name="Karamycheva S."/>
            <person name="Brunk B."/>
            <person name="Roos D."/>
            <person name="Caler E."/>
            <person name="Lorenzi H."/>
        </authorList>
    </citation>
    <scope>NUCLEOTIDE SEQUENCE</scope>
</reference>
<dbReference type="RefSeq" id="XP_011134352.1">
    <property type="nucleotide sequence ID" value="XM_011136050.1"/>
</dbReference>
<feature type="compositionally biased region" description="Basic and acidic residues" evidence="1">
    <location>
        <begin position="66"/>
        <end position="76"/>
    </location>
</feature>